<keyword evidence="2" id="KW-0732">Signal</keyword>
<reference evidence="3 4" key="1">
    <citation type="journal article" date="2012" name="Stand. Genomic Sci.">
        <title>Complete genome sequence of the aerobic, heterotroph Marinithermus hydrothermalis type strain (T1(T)) from a deep-sea hydrothermal vent chimney.</title>
        <authorList>
            <person name="Copeland A."/>
            <person name="Gu W."/>
            <person name="Yasawong M."/>
            <person name="Lapidus A."/>
            <person name="Lucas S."/>
            <person name="Deshpande S."/>
            <person name="Pagani I."/>
            <person name="Tapia R."/>
            <person name="Cheng J.F."/>
            <person name="Goodwin L.A."/>
            <person name="Pitluck S."/>
            <person name="Liolios K."/>
            <person name="Ivanova N."/>
            <person name="Mavromatis K."/>
            <person name="Mikhailova N."/>
            <person name="Pati A."/>
            <person name="Chen A."/>
            <person name="Palaniappan K."/>
            <person name="Land M."/>
            <person name="Pan C."/>
            <person name="Brambilla E.M."/>
            <person name="Rohde M."/>
            <person name="Tindall B.J."/>
            <person name="Sikorski J."/>
            <person name="Goker M."/>
            <person name="Detter J.C."/>
            <person name="Bristow J."/>
            <person name="Eisen J.A."/>
            <person name="Markowitz V."/>
            <person name="Hugenholtz P."/>
            <person name="Kyrpides N.C."/>
            <person name="Klenk H.P."/>
            <person name="Woyke T."/>
        </authorList>
    </citation>
    <scope>NUCLEOTIDE SEQUENCE [LARGE SCALE GENOMIC DNA]</scope>
    <source>
        <strain evidence="4">DSM 14884 / JCM 11576 / T1</strain>
    </source>
</reference>
<dbReference type="InterPro" id="IPR012334">
    <property type="entry name" value="Pectin_lyas_fold"/>
</dbReference>
<feature type="chain" id="PRO_5003287349" evidence="2">
    <location>
        <begin position="24"/>
        <end position="468"/>
    </location>
</feature>
<dbReference type="Gene3D" id="2.160.20.10">
    <property type="entry name" value="Single-stranded right-handed beta-helix, Pectin lyase-like"/>
    <property type="match status" value="1"/>
</dbReference>
<evidence type="ECO:0000256" key="2">
    <source>
        <dbReference type="SAM" id="SignalP"/>
    </source>
</evidence>
<dbReference type="SUPFAM" id="SSF51126">
    <property type="entry name" value="Pectin lyase-like"/>
    <property type="match status" value="1"/>
</dbReference>
<dbReference type="HOGENOM" id="CLU_583688_0_0_0"/>
<gene>
    <name evidence="3" type="ordered locus">Marky_1804</name>
</gene>
<evidence type="ECO:0000313" key="4">
    <source>
        <dbReference type="Proteomes" id="UP000007030"/>
    </source>
</evidence>
<dbReference type="KEGG" id="mhd:Marky_1804"/>
<dbReference type="eggNOG" id="COG5434">
    <property type="taxonomic scope" value="Bacteria"/>
</dbReference>
<feature type="region of interest" description="Disordered" evidence="1">
    <location>
        <begin position="25"/>
        <end position="69"/>
    </location>
</feature>
<feature type="compositionally biased region" description="Low complexity" evidence="1">
    <location>
        <begin position="27"/>
        <end position="44"/>
    </location>
</feature>
<dbReference type="STRING" id="869210.Marky_1804"/>
<feature type="compositionally biased region" description="Pro residues" evidence="1">
    <location>
        <begin position="45"/>
        <end position="61"/>
    </location>
</feature>
<evidence type="ECO:0000313" key="3">
    <source>
        <dbReference type="EMBL" id="AEB12536.1"/>
    </source>
</evidence>
<keyword evidence="4" id="KW-1185">Reference proteome</keyword>
<proteinExistence type="predicted"/>
<accession>F2NPN5</accession>
<dbReference type="Proteomes" id="UP000007030">
    <property type="component" value="Chromosome"/>
</dbReference>
<sequence length="468" mass="50042">MRFNGSFITAFAVSLLVAACSQQVDLPTDTEPPTSSEPPVVTNPDPTPPDTQTPPPTPNDPPAVSVNGVPQTLDLETPVEVWWASHPYNPESPNFIPVGGIQSPDPVLNVRDEFGGNIQAAIDALPASGGTLYFPPGTYGGNWTLVGKSNVHFISDGGAVLTGVGFVVGCTDAIDYQRLMERVRVEKNPDAINCVTDGRIENIYFKNLTFDGGGTQLLAITIRAARQVLFDNVTFQNYRDPGNYHRGLINATAWVDDIWVRDSRFLGSERWAVYFDGCFACGVIGSEIAGNFGNGGLLILTNQDADFDINGDGIFQENEIRQANHIVVANNTFGGLHQGIQITGKDALVVGNTATADQAIFVQFSAKCDQVNPNAGIHSVFNNLRVENNRVAGVNAFVRVNAYPDGCGSGNTMEIGGYYVAGNTVERFYGTNPGLVVEVSGPIVDPRVITDNLCGGVACDNQVRALAE</sequence>
<dbReference type="PROSITE" id="PS51257">
    <property type="entry name" value="PROKAR_LIPOPROTEIN"/>
    <property type="match status" value="1"/>
</dbReference>
<evidence type="ECO:0000256" key="1">
    <source>
        <dbReference type="SAM" id="MobiDB-lite"/>
    </source>
</evidence>
<feature type="signal peptide" evidence="2">
    <location>
        <begin position="1"/>
        <end position="23"/>
    </location>
</feature>
<dbReference type="AlphaFoldDB" id="F2NPN5"/>
<dbReference type="EMBL" id="CP002630">
    <property type="protein sequence ID" value="AEB12536.1"/>
    <property type="molecule type" value="Genomic_DNA"/>
</dbReference>
<protein>
    <submittedName>
        <fullName evidence="3">Uncharacterized protein</fullName>
    </submittedName>
</protein>
<dbReference type="InterPro" id="IPR011050">
    <property type="entry name" value="Pectin_lyase_fold/virulence"/>
</dbReference>
<name>F2NPN5_MARHT</name>
<organism evidence="3 4">
    <name type="scientific">Marinithermus hydrothermalis (strain DSM 14884 / JCM 11576 / T1)</name>
    <dbReference type="NCBI Taxonomy" id="869210"/>
    <lineage>
        <taxon>Bacteria</taxon>
        <taxon>Thermotogati</taxon>
        <taxon>Deinococcota</taxon>
        <taxon>Deinococci</taxon>
        <taxon>Thermales</taxon>
        <taxon>Thermaceae</taxon>
        <taxon>Marinithermus</taxon>
    </lineage>
</organism>